<keyword evidence="2" id="KW-0378">Hydrolase</keyword>
<dbReference type="InterPro" id="IPR017208">
    <property type="entry name" value="UCP037442_abhydr"/>
</dbReference>
<dbReference type="InterPro" id="IPR029058">
    <property type="entry name" value="AB_hydrolase_fold"/>
</dbReference>
<accession>A0A3R8NX19</accession>
<evidence type="ECO:0000313" key="3">
    <source>
        <dbReference type="Proteomes" id="UP000274515"/>
    </source>
</evidence>
<dbReference type="InterPro" id="IPR051044">
    <property type="entry name" value="MAG_DAG_Lipase"/>
</dbReference>
<keyword evidence="3" id="KW-1185">Reference proteome</keyword>
<dbReference type="Gene3D" id="3.40.50.1820">
    <property type="entry name" value="alpha/beta hydrolase"/>
    <property type="match status" value="1"/>
</dbReference>
<comment type="caution">
    <text evidence="2">The sequence shown here is derived from an EMBL/GenBank/DDBJ whole genome shotgun (WGS) entry which is preliminary data.</text>
</comment>
<name>A0A3R8NX19_9PSEU</name>
<sequence>MRVDEVTTRKVDAPAPVLGVVPAGQYRIKVRAVQQDDPSAPVAVLAPAMGVPAGYYRPFVAELHRLGMTVVSFDVRGQGENKPRARRGVHFGYQDFVHDLDAVLDLVESVLPQAPRFVLGHSLGGQIALLHTAANPGRIQGAALIATGSVWYRGYPGLAKYYYSLLGTQTIALASRVLGHWPGYVFGGRQATGLMRDWARQARTGRWRLTGSDLDYDAALAEVTTPLLTVTVDNDELAPTTAMEDLVKHSTRAQRTSRHYTSDDAGGPVDHFRWTRHSAGMASWIQEWVDRVLGR</sequence>
<protein>
    <submittedName>
        <fullName evidence="2">Alpha/beta fold hydrolase</fullName>
    </submittedName>
</protein>
<dbReference type="AlphaFoldDB" id="A0A3R8NX19"/>
<dbReference type="PIRSF" id="PIRSF037442">
    <property type="entry name" value="UCP037442_abhydr"/>
    <property type="match status" value="1"/>
</dbReference>
<reference evidence="2 3" key="1">
    <citation type="submission" date="2018-11" db="EMBL/GenBank/DDBJ databases">
        <title>Saccharopolyspora rhizosphaerae sp. nov., an actinomycete isolated from rhizosphere soil in Thailand.</title>
        <authorList>
            <person name="Intra B."/>
            <person name="Euanorasetr J."/>
            <person name="Take A."/>
            <person name="Inahashi Y."/>
            <person name="Mori M."/>
            <person name="Panbangred W."/>
            <person name="Matsumoto A."/>
        </authorList>
    </citation>
    <scope>NUCLEOTIDE SEQUENCE [LARGE SCALE GENOMIC DNA]</scope>
    <source>
        <strain evidence="2 3">H219</strain>
    </source>
</reference>
<dbReference type="Pfam" id="PF12146">
    <property type="entry name" value="Hydrolase_4"/>
    <property type="match status" value="1"/>
</dbReference>
<dbReference type="InterPro" id="IPR022742">
    <property type="entry name" value="Hydrolase_4"/>
</dbReference>
<dbReference type="EMBL" id="RSAA01000017">
    <property type="protein sequence ID" value="RRO14839.1"/>
    <property type="molecule type" value="Genomic_DNA"/>
</dbReference>
<evidence type="ECO:0000313" key="2">
    <source>
        <dbReference type="EMBL" id="RRO14839.1"/>
    </source>
</evidence>
<proteinExistence type="predicted"/>
<dbReference type="PANTHER" id="PTHR11614">
    <property type="entry name" value="PHOSPHOLIPASE-RELATED"/>
    <property type="match status" value="1"/>
</dbReference>
<organism evidence="2 3">
    <name type="scientific">Saccharopolyspora rhizosphaerae</name>
    <dbReference type="NCBI Taxonomy" id="2492662"/>
    <lineage>
        <taxon>Bacteria</taxon>
        <taxon>Bacillati</taxon>
        <taxon>Actinomycetota</taxon>
        <taxon>Actinomycetes</taxon>
        <taxon>Pseudonocardiales</taxon>
        <taxon>Pseudonocardiaceae</taxon>
        <taxon>Saccharopolyspora</taxon>
    </lineage>
</organism>
<dbReference type="Proteomes" id="UP000274515">
    <property type="component" value="Unassembled WGS sequence"/>
</dbReference>
<feature type="domain" description="Serine aminopeptidase S33" evidence="1">
    <location>
        <begin position="44"/>
        <end position="260"/>
    </location>
</feature>
<dbReference type="OrthoDB" id="4536625at2"/>
<dbReference type="SUPFAM" id="SSF53474">
    <property type="entry name" value="alpha/beta-Hydrolases"/>
    <property type="match status" value="1"/>
</dbReference>
<dbReference type="GO" id="GO:0016787">
    <property type="term" value="F:hydrolase activity"/>
    <property type="evidence" value="ECO:0007669"/>
    <property type="project" value="UniProtKB-KW"/>
</dbReference>
<gene>
    <name evidence="2" type="ORF">EIL87_19105</name>
</gene>
<evidence type="ECO:0000259" key="1">
    <source>
        <dbReference type="Pfam" id="PF12146"/>
    </source>
</evidence>